<dbReference type="PANTHER" id="PTHR13696:SF99">
    <property type="entry name" value="COBYRINIC ACID AC-DIAMIDE SYNTHASE"/>
    <property type="match status" value="1"/>
</dbReference>
<reference evidence="2 3" key="1">
    <citation type="submission" date="2019-08" db="EMBL/GenBank/DDBJ databases">
        <title>Archaea genome.</title>
        <authorList>
            <person name="Kajale S."/>
            <person name="Shouche Y."/>
            <person name="Deshpande N."/>
            <person name="Sharma A."/>
        </authorList>
    </citation>
    <scope>NUCLEOTIDE SEQUENCE [LARGE SCALE GENOMIC DNA]</scope>
    <source>
        <strain evidence="2 3">ESP3B_9</strain>
    </source>
</reference>
<gene>
    <name evidence="2" type="ORF">FYC77_12205</name>
</gene>
<organism evidence="2 3">
    <name type="scientific">Natrialba swarupiae</name>
    <dbReference type="NCBI Taxonomy" id="2448032"/>
    <lineage>
        <taxon>Archaea</taxon>
        <taxon>Methanobacteriati</taxon>
        <taxon>Methanobacteriota</taxon>
        <taxon>Stenosarchaea group</taxon>
        <taxon>Halobacteria</taxon>
        <taxon>Halobacteriales</taxon>
        <taxon>Natrialbaceae</taxon>
        <taxon>Natrialba</taxon>
    </lineage>
</organism>
<dbReference type="EMBL" id="VTAW01000015">
    <property type="protein sequence ID" value="TYT61627.1"/>
    <property type="molecule type" value="Genomic_DNA"/>
</dbReference>
<dbReference type="SUPFAM" id="SSF52540">
    <property type="entry name" value="P-loop containing nucleoside triphosphate hydrolases"/>
    <property type="match status" value="1"/>
</dbReference>
<proteinExistence type="predicted"/>
<comment type="caution">
    <text evidence="2">The sequence shown here is derived from an EMBL/GenBank/DDBJ whole genome shotgun (WGS) entry which is preliminary data.</text>
</comment>
<dbReference type="InterPro" id="IPR027417">
    <property type="entry name" value="P-loop_NTPase"/>
</dbReference>
<dbReference type="RefSeq" id="WP_149081776.1">
    <property type="nucleotide sequence ID" value="NZ_VTAW01000015.1"/>
</dbReference>
<dbReference type="Proteomes" id="UP000324104">
    <property type="component" value="Unassembled WGS sequence"/>
</dbReference>
<evidence type="ECO:0000259" key="1">
    <source>
        <dbReference type="Pfam" id="PF13614"/>
    </source>
</evidence>
<protein>
    <submittedName>
        <fullName evidence="2">ParA family protein</fullName>
    </submittedName>
</protein>
<name>A0A5D5ALB0_9EURY</name>
<accession>A0A5D5ALB0</accession>
<dbReference type="AlphaFoldDB" id="A0A5D5ALB0"/>
<evidence type="ECO:0000313" key="3">
    <source>
        <dbReference type="Proteomes" id="UP000324104"/>
    </source>
</evidence>
<feature type="domain" description="AAA" evidence="1">
    <location>
        <begin position="7"/>
        <end position="175"/>
    </location>
</feature>
<dbReference type="Pfam" id="PF13614">
    <property type="entry name" value="AAA_31"/>
    <property type="match status" value="1"/>
</dbReference>
<evidence type="ECO:0000313" key="2">
    <source>
        <dbReference type="EMBL" id="TYT61627.1"/>
    </source>
</evidence>
<dbReference type="InterPro" id="IPR025669">
    <property type="entry name" value="AAA_dom"/>
</dbReference>
<keyword evidence="3" id="KW-1185">Reference proteome</keyword>
<dbReference type="CDD" id="cd02042">
    <property type="entry name" value="ParAB_family"/>
    <property type="match status" value="1"/>
</dbReference>
<dbReference type="InterPro" id="IPR050678">
    <property type="entry name" value="DNA_Partitioning_ATPase"/>
</dbReference>
<dbReference type="PANTHER" id="PTHR13696">
    <property type="entry name" value="P-LOOP CONTAINING NUCLEOSIDE TRIPHOSPHATE HYDROLASE"/>
    <property type="match status" value="1"/>
</dbReference>
<sequence length="262" mass="28119">MAGPARLCVTNQKGGVGKTTVAVNLAGALNELGHDVLFVDLDPQGNATEGLGLLEAYDAEPPSLLDALIDPTGVSPEDIVYSHAEMDVVVSNIDMNAAASALAQESGPETRLATLLDGIDGDYDYVVVDCPPHLGVLTDNALYATENIVIPALTEPTSKRSLELLFDYVGSLEMEHDLEIEPIALVANRIETTGEDEAMLAWFEEALPDVPIFRVRKRVALQRAFTAGTSVFEADEEIDMAEVFIDVAEQVEESMTDTEVLA</sequence>
<dbReference type="PIRSF" id="PIRSF009320">
    <property type="entry name" value="Nuc_binding_HP_1000"/>
    <property type="match status" value="1"/>
</dbReference>
<dbReference type="Gene3D" id="3.40.50.300">
    <property type="entry name" value="P-loop containing nucleotide triphosphate hydrolases"/>
    <property type="match status" value="1"/>
</dbReference>